<organism evidence="2 3">
    <name type="scientific">Trichinella nativa</name>
    <dbReference type="NCBI Taxonomy" id="6335"/>
    <lineage>
        <taxon>Eukaryota</taxon>
        <taxon>Metazoa</taxon>
        <taxon>Ecdysozoa</taxon>
        <taxon>Nematoda</taxon>
        <taxon>Enoplea</taxon>
        <taxon>Dorylaimia</taxon>
        <taxon>Trichinellida</taxon>
        <taxon>Trichinellidae</taxon>
        <taxon>Trichinella</taxon>
    </lineage>
</organism>
<dbReference type="GO" id="GO:0035091">
    <property type="term" value="F:phosphatidylinositol binding"/>
    <property type="evidence" value="ECO:0007669"/>
    <property type="project" value="TreeGrafter"/>
</dbReference>
<gene>
    <name evidence="2" type="ORF">D917_07754</name>
</gene>
<dbReference type="Proteomes" id="UP000243006">
    <property type="component" value="Unassembled WGS sequence"/>
</dbReference>
<dbReference type="PANTHER" id="PTHR10658">
    <property type="entry name" value="PHOSPHATIDYLINOSITOL TRANSFER PROTEIN"/>
    <property type="match status" value="1"/>
</dbReference>
<comment type="caution">
    <text evidence="2">The sequence shown here is derived from an EMBL/GenBank/DDBJ whole genome shotgun (WGS) entry which is preliminary data.</text>
</comment>
<reference evidence="2 3" key="1">
    <citation type="submission" date="2015-04" db="EMBL/GenBank/DDBJ databases">
        <title>Draft genome of the roundworm Trichinella nativa.</title>
        <authorList>
            <person name="Mitreva M."/>
        </authorList>
    </citation>
    <scope>NUCLEOTIDE SEQUENCE [LARGE SCALE GENOMIC DNA]</scope>
    <source>
        <strain evidence="2 3">ISS45</strain>
    </source>
</reference>
<evidence type="ECO:0000259" key="1">
    <source>
        <dbReference type="Pfam" id="PF02121"/>
    </source>
</evidence>
<dbReference type="InterPro" id="IPR001666">
    <property type="entry name" value="PI_transfer"/>
</dbReference>
<evidence type="ECO:0000313" key="2">
    <source>
        <dbReference type="EMBL" id="OUC46385.1"/>
    </source>
</evidence>
<dbReference type="GO" id="GO:0031210">
    <property type="term" value="F:phosphatidylcholine binding"/>
    <property type="evidence" value="ECO:0007669"/>
    <property type="project" value="TreeGrafter"/>
</dbReference>
<dbReference type="InterPro" id="IPR055261">
    <property type="entry name" value="PI_transfer_N"/>
</dbReference>
<feature type="domain" description="Phosphatidylinositol transfer protein N-terminal" evidence="1">
    <location>
        <begin position="60"/>
        <end position="184"/>
    </location>
</feature>
<dbReference type="PANTHER" id="PTHR10658:SF11">
    <property type="entry name" value="VIBRATOR, ISOFORM B"/>
    <property type="match status" value="1"/>
</dbReference>
<accession>A0A1Y3EN79</accession>
<dbReference type="GO" id="GO:0008525">
    <property type="term" value="F:phosphatidylcholine transporter activity"/>
    <property type="evidence" value="ECO:0007669"/>
    <property type="project" value="TreeGrafter"/>
</dbReference>
<proteinExistence type="predicted"/>
<dbReference type="SUPFAM" id="SSF55961">
    <property type="entry name" value="Bet v1-like"/>
    <property type="match status" value="1"/>
</dbReference>
<sequence length="203" mass="23372">MLIKEYRIVLPLTVEEYQVAQLWAVAEASKNETGGGEGIEVLRNEPYSNYPLLDGAYDVAKVETIHLPDRGDTPNPHNLPPEILAQREIVYIDIANDPIDPCVTRTGRGPLTGNWQDSCEPVMCCYKLVTVEFRWWGLQSRVEAFIHKSERRLFQVFHRELFCWTDQWYGLTMQDIRKIEDETKIELDVQRSEGSVRGMSAAE</sequence>
<dbReference type="EMBL" id="LVZM01006930">
    <property type="protein sequence ID" value="OUC46385.1"/>
    <property type="molecule type" value="Genomic_DNA"/>
</dbReference>
<dbReference type="Pfam" id="PF02121">
    <property type="entry name" value="IP_trans"/>
    <property type="match status" value="2"/>
</dbReference>
<name>A0A1Y3EN79_9BILA</name>
<dbReference type="GO" id="GO:0008526">
    <property type="term" value="F:phosphatidylinositol transfer activity"/>
    <property type="evidence" value="ECO:0007669"/>
    <property type="project" value="TreeGrafter"/>
</dbReference>
<feature type="domain" description="Phosphatidylinositol transfer protein N-terminal" evidence="1">
    <location>
        <begin position="1"/>
        <end position="57"/>
    </location>
</feature>
<dbReference type="Gene3D" id="3.30.530.20">
    <property type="match status" value="2"/>
</dbReference>
<dbReference type="GO" id="GO:0005737">
    <property type="term" value="C:cytoplasm"/>
    <property type="evidence" value="ECO:0007669"/>
    <property type="project" value="TreeGrafter"/>
</dbReference>
<dbReference type="InterPro" id="IPR023393">
    <property type="entry name" value="START-like_dom_sf"/>
</dbReference>
<dbReference type="AlphaFoldDB" id="A0A1Y3EN79"/>
<evidence type="ECO:0000313" key="3">
    <source>
        <dbReference type="Proteomes" id="UP000243006"/>
    </source>
</evidence>
<protein>
    <submittedName>
        <fullName evidence="2">Phosphatidylinositol transfer protein</fullName>
    </submittedName>
</protein>